<dbReference type="Proteomes" id="UP001604277">
    <property type="component" value="Unassembled WGS sequence"/>
</dbReference>
<dbReference type="PROSITE" id="PS51745">
    <property type="entry name" value="PB1"/>
    <property type="match status" value="1"/>
</dbReference>
<keyword evidence="6 8" id="KW-0539">Nucleus</keyword>
<comment type="subcellular location">
    <subcellularLocation>
        <location evidence="1 8">Nucleus</location>
    </subcellularLocation>
</comment>
<evidence type="ECO:0000313" key="10">
    <source>
        <dbReference type="EMBL" id="KAL2500695.1"/>
    </source>
</evidence>
<dbReference type="Gene3D" id="3.10.20.90">
    <property type="entry name" value="Phosphatidylinositol 3-kinase Catalytic Subunit, Chain A, domain 1"/>
    <property type="match status" value="1"/>
</dbReference>
<evidence type="ECO:0000256" key="4">
    <source>
        <dbReference type="ARBA" id="ARBA00023015"/>
    </source>
</evidence>
<evidence type="ECO:0000256" key="7">
    <source>
        <dbReference type="ARBA" id="ARBA00023294"/>
    </source>
</evidence>
<organism evidence="10 11">
    <name type="scientific">Forsythia ovata</name>
    <dbReference type="NCBI Taxonomy" id="205694"/>
    <lineage>
        <taxon>Eukaryota</taxon>
        <taxon>Viridiplantae</taxon>
        <taxon>Streptophyta</taxon>
        <taxon>Embryophyta</taxon>
        <taxon>Tracheophyta</taxon>
        <taxon>Spermatophyta</taxon>
        <taxon>Magnoliopsida</taxon>
        <taxon>eudicotyledons</taxon>
        <taxon>Gunneridae</taxon>
        <taxon>Pentapetalae</taxon>
        <taxon>asterids</taxon>
        <taxon>lamiids</taxon>
        <taxon>Lamiales</taxon>
        <taxon>Oleaceae</taxon>
        <taxon>Forsythieae</taxon>
        <taxon>Forsythia</taxon>
    </lineage>
</organism>
<sequence length="208" mass="23500">MELQLRLALSSNSDEGFDLNNRNQEQQVEDCRLMKKKRCFDETFGEIENVQVPQTLPLLDHIDLCVPGYGRNECDEEDGVVGWPPINSWRKRVCHQAHHDNRRGCITTNYVTVKNGGGGGGSGGGRSKSMHIKVKMEGVGIARKVDLSRHHSYQTLTDTLSAMFGDEKVQAYKLTYQDKEGDWLLAGDMPWGTFINSVQRLKLLRNGY</sequence>
<evidence type="ECO:0000256" key="5">
    <source>
        <dbReference type="ARBA" id="ARBA00023163"/>
    </source>
</evidence>
<dbReference type="AlphaFoldDB" id="A0ABD1SJ05"/>
<evidence type="ECO:0000256" key="6">
    <source>
        <dbReference type="ARBA" id="ARBA00023242"/>
    </source>
</evidence>
<dbReference type="Pfam" id="PF02309">
    <property type="entry name" value="AUX_IAA"/>
    <property type="match status" value="2"/>
</dbReference>
<name>A0ABD1SJ05_9LAMI</name>
<comment type="similarity">
    <text evidence="2 8">Belongs to the Aux/IAA family.</text>
</comment>
<dbReference type="PANTHER" id="PTHR31734:SF38">
    <property type="entry name" value="AUXIN-RESPONSIVE PROTEIN IAA29"/>
    <property type="match status" value="1"/>
</dbReference>
<evidence type="ECO:0000256" key="2">
    <source>
        <dbReference type="ARBA" id="ARBA00006728"/>
    </source>
</evidence>
<comment type="caution">
    <text evidence="10">The sequence shown here is derived from an EMBL/GenBank/DDBJ whole genome shotgun (WGS) entry which is preliminary data.</text>
</comment>
<dbReference type="InterPro" id="IPR003311">
    <property type="entry name" value="AUX_IAA"/>
</dbReference>
<comment type="function">
    <text evidence="8">Aux/IAA proteins are short-lived transcriptional factors that function as repressors of early auxin response genes at low auxin concentrations.</text>
</comment>
<dbReference type="GO" id="GO:0005634">
    <property type="term" value="C:nucleus"/>
    <property type="evidence" value="ECO:0007669"/>
    <property type="project" value="UniProtKB-SubCell"/>
</dbReference>
<evidence type="ECO:0000313" key="11">
    <source>
        <dbReference type="Proteomes" id="UP001604277"/>
    </source>
</evidence>
<evidence type="ECO:0000256" key="3">
    <source>
        <dbReference type="ARBA" id="ARBA00022491"/>
    </source>
</evidence>
<evidence type="ECO:0000259" key="9">
    <source>
        <dbReference type="PROSITE" id="PS51745"/>
    </source>
</evidence>
<dbReference type="GO" id="GO:0009734">
    <property type="term" value="P:auxin-activated signaling pathway"/>
    <property type="evidence" value="ECO:0007669"/>
    <property type="project" value="UniProtKB-UniRule"/>
</dbReference>
<dbReference type="SUPFAM" id="SSF54277">
    <property type="entry name" value="CAD &amp; PB1 domains"/>
    <property type="match status" value="1"/>
</dbReference>
<keyword evidence="5 8" id="KW-0804">Transcription</keyword>
<accession>A0ABD1SJ05</accession>
<dbReference type="PANTHER" id="PTHR31734">
    <property type="entry name" value="AUXIN-RESPONSIVE PROTEIN IAA17"/>
    <property type="match status" value="1"/>
</dbReference>
<keyword evidence="4 8" id="KW-0805">Transcription regulation</keyword>
<comment type="subunit">
    <text evidence="8">Homodimers and heterodimers.</text>
</comment>
<reference evidence="11" key="1">
    <citation type="submission" date="2024-07" db="EMBL/GenBank/DDBJ databases">
        <title>Two chromosome-level genome assemblies of Korean endemic species Abeliophyllum distichum and Forsythia ovata (Oleaceae).</title>
        <authorList>
            <person name="Jang H."/>
        </authorList>
    </citation>
    <scope>NUCLEOTIDE SEQUENCE [LARGE SCALE GENOMIC DNA]</scope>
</reference>
<protein>
    <recommendedName>
        <fullName evidence="8">Auxin-responsive protein</fullName>
    </recommendedName>
</protein>
<proteinExistence type="inferred from homology"/>
<keyword evidence="11" id="KW-1185">Reference proteome</keyword>
<gene>
    <name evidence="10" type="ORF">Fot_34543</name>
</gene>
<dbReference type="InterPro" id="IPR033389">
    <property type="entry name" value="AUX/IAA_dom"/>
</dbReference>
<keyword evidence="3 8" id="KW-0678">Repressor</keyword>
<evidence type="ECO:0000256" key="8">
    <source>
        <dbReference type="RuleBase" id="RU004549"/>
    </source>
</evidence>
<dbReference type="InterPro" id="IPR053793">
    <property type="entry name" value="PB1-like"/>
</dbReference>
<dbReference type="EMBL" id="JBFOLJ010000010">
    <property type="protein sequence ID" value="KAL2500695.1"/>
    <property type="molecule type" value="Genomic_DNA"/>
</dbReference>
<evidence type="ECO:0000256" key="1">
    <source>
        <dbReference type="ARBA" id="ARBA00004123"/>
    </source>
</evidence>
<feature type="domain" description="PB1" evidence="9">
    <location>
        <begin position="129"/>
        <end position="208"/>
    </location>
</feature>
<keyword evidence="7 8" id="KW-0927">Auxin signaling pathway</keyword>